<evidence type="ECO:0008006" key="2">
    <source>
        <dbReference type="Google" id="ProtNLM"/>
    </source>
</evidence>
<dbReference type="EMBL" id="PP763603">
    <property type="protein sequence ID" value="XBS46640.1"/>
    <property type="molecule type" value="Genomic_DNA"/>
</dbReference>
<organism evidence="1">
    <name type="scientific">Mycobacterium phage Wildflower</name>
    <dbReference type="NCBI Taxonomy" id="3141619"/>
    <lineage>
        <taxon>Viruses</taxon>
    </lineage>
</organism>
<sequence length="90" mass="10107">MIGPMTLRSWRRMVSKLDHQPTRQRERELLDSHLALYQKLDQVRAIAEKAAALRPWVDNEGPTVDAAGAANEVGNDILDVLGIKEDQNAM</sequence>
<name>A0AB38ZP87_9VIRU</name>
<evidence type="ECO:0000313" key="1">
    <source>
        <dbReference type="EMBL" id="XBS46640.1"/>
    </source>
</evidence>
<accession>A0AB38ZP87</accession>
<protein>
    <recommendedName>
        <fullName evidence="2">Terminase small subunit</fullName>
    </recommendedName>
</protein>
<gene>
    <name evidence="1" type="primary">95</name>
    <name evidence="1" type="ORF">WILDFLOWER_95</name>
</gene>
<proteinExistence type="predicted"/>
<reference evidence="1" key="1">
    <citation type="submission" date="2024-05" db="EMBL/GenBank/DDBJ databases">
        <authorList>
            <person name="Sungu N.L."/>
            <person name="Machowski E."/>
            <person name="Ealand C.S."/>
            <person name="Madhav C."/>
            <person name="Jacobs-Sera D."/>
            <person name="Russell D.A."/>
            <person name="Hatfull G.F."/>
            <person name="Kana B.D."/>
        </authorList>
    </citation>
    <scope>NUCLEOTIDE SEQUENCE</scope>
</reference>